<evidence type="ECO:0000256" key="1">
    <source>
        <dbReference type="SAM" id="MobiDB-lite"/>
    </source>
</evidence>
<feature type="compositionally biased region" description="Basic and acidic residues" evidence="1">
    <location>
        <begin position="24"/>
        <end position="38"/>
    </location>
</feature>
<keyword evidence="3" id="KW-1185">Reference proteome</keyword>
<proteinExistence type="predicted"/>
<dbReference type="Proteomes" id="UP001454036">
    <property type="component" value="Unassembled WGS sequence"/>
</dbReference>
<reference evidence="2 3" key="1">
    <citation type="submission" date="2024-01" db="EMBL/GenBank/DDBJ databases">
        <title>The complete chloroplast genome sequence of Lithospermum erythrorhizon: insights into the phylogenetic relationship among Boraginaceae species and the maternal lineages of purple gromwells.</title>
        <authorList>
            <person name="Okada T."/>
            <person name="Watanabe K."/>
        </authorList>
    </citation>
    <scope>NUCLEOTIDE SEQUENCE [LARGE SCALE GENOMIC DNA]</scope>
</reference>
<evidence type="ECO:0000313" key="2">
    <source>
        <dbReference type="EMBL" id="GAA0164865.1"/>
    </source>
</evidence>
<sequence length="173" mass="19181">MEARASSKKVEEPRNRNVCTLHVLEESPKKGPPHEKIRNVPFDEGDPANVFKIGTTLGAEHDTMLIQILREYQDILVWEPKDMSGMDPAVEFYAKTEGADPPIDGETPAVSLFIWEDREETYTHIPLARTTQSSRGSSAGCRSAGPIIGDNSIIVEANRFITERMAQTNAKGN</sequence>
<organism evidence="2 3">
    <name type="scientific">Lithospermum erythrorhizon</name>
    <name type="common">Purple gromwell</name>
    <name type="synonym">Lithospermum officinale var. erythrorhizon</name>
    <dbReference type="NCBI Taxonomy" id="34254"/>
    <lineage>
        <taxon>Eukaryota</taxon>
        <taxon>Viridiplantae</taxon>
        <taxon>Streptophyta</taxon>
        <taxon>Embryophyta</taxon>
        <taxon>Tracheophyta</taxon>
        <taxon>Spermatophyta</taxon>
        <taxon>Magnoliopsida</taxon>
        <taxon>eudicotyledons</taxon>
        <taxon>Gunneridae</taxon>
        <taxon>Pentapetalae</taxon>
        <taxon>asterids</taxon>
        <taxon>lamiids</taxon>
        <taxon>Boraginales</taxon>
        <taxon>Boraginaceae</taxon>
        <taxon>Boraginoideae</taxon>
        <taxon>Lithospermeae</taxon>
        <taxon>Lithospermum</taxon>
    </lineage>
</organism>
<comment type="caution">
    <text evidence="2">The sequence shown here is derived from an EMBL/GenBank/DDBJ whole genome shotgun (WGS) entry which is preliminary data.</text>
</comment>
<protein>
    <submittedName>
        <fullName evidence="2">Uncharacterized protein</fullName>
    </submittedName>
</protein>
<dbReference type="AlphaFoldDB" id="A0AAV3QMS8"/>
<gene>
    <name evidence="2" type="ORF">LIER_20406</name>
</gene>
<feature type="region of interest" description="Disordered" evidence="1">
    <location>
        <begin position="24"/>
        <end position="43"/>
    </location>
</feature>
<dbReference type="EMBL" id="BAABME010005176">
    <property type="protein sequence ID" value="GAA0164865.1"/>
    <property type="molecule type" value="Genomic_DNA"/>
</dbReference>
<accession>A0AAV3QMS8</accession>
<name>A0AAV3QMS8_LITER</name>
<evidence type="ECO:0000313" key="3">
    <source>
        <dbReference type="Proteomes" id="UP001454036"/>
    </source>
</evidence>